<protein>
    <submittedName>
        <fullName evidence="2">Uncharacterized protein</fullName>
    </submittedName>
</protein>
<evidence type="ECO:0000313" key="2">
    <source>
        <dbReference type="EMBL" id="MEQ2283872.1"/>
    </source>
</evidence>
<comment type="caution">
    <text evidence="2">The sequence shown here is derived from an EMBL/GenBank/DDBJ whole genome shotgun (WGS) entry which is preliminary data.</text>
</comment>
<dbReference type="Proteomes" id="UP001469553">
    <property type="component" value="Unassembled WGS sequence"/>
</dbReference>
<evidence type="ECO:0000313" key="3">
    <source>
        <dbReference type="Proteomes" id="UP001469553"/>
    </source>
</evidence>
<accession>A0ABV0XQX0</accession>
<dbReference type="EMBL" id="JAHRIP010010553">
    <property type="protein sequence ID" value="MEQ2283872.1"/>
    <property type="molecule type" value="Genomic_DNA"/>
</dbReference>
<gene>
    <name evidence="2" type="ORF">AMECASPLE_016008</name>
</gene>
<organism evidence="2 3">
    <name type="scientific">Ameca splendens</name>
    <dbReference type="NCBI Taxonomy" id="208324"/>
    <lineage>
        <taxon>Eukaryota</taxon>
        <taxon>Metazoa</taxon>
        <taxon>Chordata</taxon>
        <taxon>Craniata</taxon>
        <taxon>Vertebrata</taxon>
        <taxon>Euteleostomi</taxon>
        <taxon>Actinopterygii</taxon>
        <taxon>Neopterygii</taxon>
        <taxon>Teleostei</taxon>
        <taxon>Neoteleostei</taxon>
        <taxon>Acanthomorphata</taxon>
        <taxon>Ovalentaria</taxon>
        <taxon>Atherinomorphae</taxon>
        <taxon>Cyprinodontiformes</taxon>
        <taxon>Goodeidae</taxon>
        <taxon>Ameca</taxon>
    </lineage>
</organism>
<reference evidence="2 3" key="1">
    <citation type="submission" date="2021-06" db="EMBL/GenBank/DDBJ databases">
        <authorList>
            <person name="Palmer J.M."/>
        </authorList>
    </citation>
    <scope>NUCLEOTIDE SEQUENCE [LARGE SCALE GENOMIC DNA]</scope>
    <source>
        <strain evidence="2 3">AS_MEX2019</strain>
        <tissue evidence="2">Muscle</tissue>
    </source>
</reference>
<sequence length="73" mass="8020">MASMGEFQARTTADPNEHKGPAGREPLSPLFLTLCIQAPPPPPPPPNMASARCWAASPTDDAEKQRKRRRRRG</sequence>
<keyword evidence="3" id="KW-1185">Reference proteome</keyword>
<name>A0ABV0XQX0_9TELE</name>
<proteinExistence type="predicted"/>
<feature type="compositionally biased region" description="Pro residues" evidence="1">
    <location>
        <begin position="38"/>
        <end position="47"/>
    </location>
</feature>
<feature type="region of interest" description="Disordered" evidence="1">
    <location>
        <begin position="1"/>
        <end position="73"/>
    </location>
</feature>
<evidence type="ECO:0000256" key="1">
    <source>
        <dbReference type="SAM" id="MobiDB-lite"/>
    </source>
</evidence>